<dbReference type="Proteomes" id="UP000275368">
    <property type="component" value="Chromosome"/>
</dbReference>
<evidence type="ECO:0000313" key="2">
    <source>
        <dbReference type="Proteomes" id="UP000275368"/>
    </source>
</evidence>
<accession>A0A3G9J430</accession>
<organism evidence="1 2">
    <name type="scientific">Paenibacillus baekrokdamisoli</name>
    <dbReference type="NCBI Taxonomy" id="1712516"/>
    <lineage>
        <taxon>Bacteria</taxon>
        <taxon>Bacillati</taxon>
        <taxon>Bacillota</taxon>
        <taxon>Bacilli</taxon>
        <taxon>Bacillales</taxon>
        <taxon>Paenibacillaceae</taxon>
        <taxon>Paenibacillus</taxon>
    </lineage>
</organism>
<evidence type="ECO:0000313" key="1">
    <source>
        <dbReference type="EMBL" id="BBH19473.1"/>
    </source>
</evidence>
<protein>
    <submittedName>
        <fullName evidence="1">Uncharacterized protein</fullName>
    </submittedName>
</protein>
<dbReference type="KEGG" id="pbk:Back11_08180"/>
<dbReference type="AlphaFoldDB" id="A0A3G9J430"/>
<sequence length="86" mass="8962">MDLESAGLSSMLAAVIAIGSPLSYPSPKTIPLVALAGPYDGVNYSGVINLTGISIDNAYGHLLYFNKANINTTYKAVTAYLGPLLN</sequence>
<proteinExistence type="predicted"/>
<dbReference type="RefSeq" id="WP_125653817.1">
    <property type="nucleotide sequence ID" value="NZ_AP019308.1"/>
</dbReference>
<reference evidence="1 2" key="1">
    <citation type="submission" date="2018-11" db="EMBL/GenBank/DDBJ databases">
        <title>Complete genome sequence of Paenibacillus baekrokdamisoli strain KCTC 33723.</title>
        <authorList>
            <person name="Kang S.W."/>
            <person name="Lee K.C."/>
            <person name="Kim K.K."/>
            <person name="Kim J.S."/>
            <person name="Kim D.S."/>
            <person name="Ko S.H."/>
            <person name="Yang S.H."/>
            <person name="Lee J.S."/>
        </authorList>
    </citation>
    <scope>NUCLEOTIDE SEQUENCE [LARGE SCALE GENOMIC DNA]</scope>
    <source>
        <strain evidence="1 2">KCTC 33723</strain>
    </source>
</reference>
<keyword evidence="2" id="KW-1185">Reference proteome</keyword>
<gene>
    <name evidence="1" type="ORF">Back11_08180</name>
</gene>
<dbReference type="EMBL" id="AP019308">
    <property type="protein sequence ID" value="BBH19473.1"/>
    <property type="molecule type" value="Genomic_DNA"/>
</dbReference>
<name>A0A3G9J430_9BACL</name>